<keyword evidence="3" id="KW-0863">Zinc-finger</keyword>
<protein>
    <submittedName>
        <fullName evidence="6">Putative transcription regulator A20-like family</fullName>
    </submittedName>
</protein>
<dbReference type="InterPro" id="IPR050652">
    <property type="entry name" value="AN1_A20_ZnFinger"/>
</dbReference>
<feature type="domain" description="A20-type" evidence="5">
    <location>
        <begin position="2"/>
        <end position="36"/>
    </location>
</feature>
<proteinExistence type="predicted"/>
<evidence type="ECO:0000256" key="2">
    <source>
        <dbReference type="ARBA" id="ARBA00022723"/>
    </source>
</evidence>
<comment type="caution">
    <text evidence="6">The sequence shown here is derived from an EMBL/GenBank/DDBJ whole genome shotgun (WGS) entry which is preliminary data.</text>
</comment>
<evidence type="ECO:0000313" key="7">
    <source>
        <dbReference type="Proteomes" id="UP000238479"/>
    </source>
</evidence>
<reference evidence="6 7" key="1">
    <citation type="journal article" date="2018" name="Nat. Genet.">
        <title>The Rosa genome provides new insights in the design of modern roses.</title>
        <authorList>
            <person name="Bendahmane M."/>
        </authorList>
    </citation>
    <scope>NUCLEOTIDE SEQUENCE [LARGE SCALE GENOMIC DNA]</scope>
    <source>
        <strain evidence="7">cv. Old Blush</strain>
    </source>
</reference>
<dbReference type="SMART" id="SM00259">
    <property type="entry name" value="ZnF_A20"/>
    <property type="match status" value="1"/>
</dbReference>
<evidence type="ECO:0000256" key="3">
    <source>
        <dbReference type="ARBA" id="ARBA00022771"/>
    </source>
</evidence>
<evidence type="ECO:0000259" key="5">
    <source>
        <dbReference type="PROSITE" id="PS51036"/>
    </source>
</evidence>
<dbReference type="Gramene" id="PRQ59895">
    <property type="protein sequence ID" value="PRQ59895"/>
    <property type="gene ID" value="RchiOBHm_Chr1g0375211"/>
</dbReference>
<dbReference type="Pfam" id="PF01754">
    <property type="entry name" value="zf-A20"/>
    <property type="match status" value="1"/>
</dbReference>
<keyword evidence="2" id="KW-0479">Metal-binding</keyword>
<dbReference type="InterPro" id="IPR002653">
    <property type="entry name" value="Znf_A20"/>
</dbReference>
<gene>
    <name evidence="6" type="ORF">RchiOBHm_Chr1g0375211</name>
</gene>
<evidence type="ECO:0000256" key="4">
    <source>
        <dbReference type="ARBA" id="ARBA00022833"/>
    </source>
</evidence>
<name>A0A2P6SMH7_ROSCH</name>
<organism evidence="6 7">
    <name type="scientific">Rosa chinensis</name>
    <name type="common">China rose</name>
    <dbReference type="NCBI Taxonomy" id="74649"/>
    <lineage>
        <taxon>Eukaryota</taxon>
        <taxon>Viridiplantae</taxon>
        <taxon>Streptophyta</taxon>
        <taxon>Embryophyta</taxon>
        <taxon>Tracheophyta</taxon>
        <taxon>Spermatophyta</taxon>
        <taxon>Magnoliopsida</taxon>
        <taxon>eudicotyledons</taxon>
        <taxon>Gunneridae</taxon>
        <taxon>Pentapetalae</taxon>
        <taxon>rosids</taxon>
        <taxon>fabids</taxon>
        <taxon>Rosales</taxon>
        <taxon>Rosaceae</taxon>
        <taxon>Rosoideae</taxon>
        <taxon>Rosoideae incertae sedis</taxon>
        <taxon>Rosa</taxon>
    </lineage>
</organism>
<accession>A0A2P6SMH7</accession>
<dbReference type="STRING" id="74649.A0A2P6SMH7"/>
<dbReference type="GO" id="GO:0008270">
    <property type="term" value="F:zinc ion binding"/>
    <property type="evidence" value="ECO:0007669"/>
    <property type="project" value="UniProtKB-KW"/>
</dbReference>
<dbReference type="PROSITE" id="PS51036">
    <property type="entry name" value="ZF_A20"/>
    <property type="match status" value="1"/>
</dbReference>
<keyword evidence="4" id="KW-0862">Zinc</keyword>
<dbReference type="PANTHER" id="PTHR10634">
    <property type="entry name" value="AN1-TYPE ZINC FINGER PROTEIN"/>
    <property type="match status" value="1"/>
</dbReference>
<dbReference type="OMA" id="KCYTEYL"/>
<keyword evidence="7" id="KW-1185">Reference proteome</keyword>
<dbReference type="Gene3D" id="1.20.5.4770">
    <property type="match status" value="1"/>
</dbReference>
<dbReference type="InterPro" id="IPR035896">
    <property type="entry name" value="AN1-like_Znf"/>
</dbReference>
<sequence length="145" mass="15895">MDCPSPLCVKGCGFFGTSANKNMCSKCYTEYLKEQLLAKPTAAPAVVASVKKTLDVTVSASESLSTATTTDQPCGATKNKCQNESCNKKLNLVEMMTLKCRCGGMFCTKHKYPYHSCSVNYKKPGRELLAKQNPICQADKLKYRV</sequence>
<evidence type="ECO:0000256" key="1">
    <source>
        <dbReference type="ARBA" id="ARBA00003732"/>
    </source>
</evidence>
<dbReference type="AlphaFoldDB" id="A0A2P6SMH7"/>
<dbReference type="OrthoDB" id="1148388at2759"/>
<dbReference type="EMBL" id="PDCK01000039">
    <property type="protein sequence ID" value="PRQ59895.1"/>
    <property type="molecule type" value="Genomic_DNA"/>
</dbReference>
<dbReference type="SUPFAM" id="SSF118310">
    <property type="entry name" value="AN1-like Zinc finger"/>
    <property type="match status" value="1"/>
</dbReference>
<comment type="function">
    <text evidence="1">May be involved in environmental stress response.</text>
</comment>
<evidence type="ECO:0000313" key="6">
    <source>
        <dbReference type="EMBL" id="PRQ59895.1"/>
    </source>
</evidence>
<dbReference type="PANTHER" id="PTHR10634:SF124">
    <property type="entry name" value="ZINC FINGER A20 AND AN1 DOMAIN-CONTAINING STRESS-ASSOCIATED PROTEIN 8-RELATED"/>
    <property type="match status" value="1"/>
</dbReference>
<dbReference type="Proteomes" id="UP000238479">
    <property type="component" value="Chromosome 1"/>
</dbReference>
<dbReference type="Gene3D" id="4.10.1110.10">
    <property type="entry name" value="AN1-like Zinc finger"/>
    <property type="match status" value="1"/>
</dbReference>
<dbReference type="GO" id="GO:0003677">
    <property type="term" value="F:DNA binding"/>
    <property type="evidence" value="ECO:0007669"/>
    <property type="project" value="InterPro"/>
</dbReference>
<dbReference type="SUPFAM" id="SSF57716">
    <property type="entry name" value="Glucocorticoid receptor-like (DNA-binding domain)"/>
    <property type="match status" value="1"/>
</dbReference>